<proteinExistence type="inferred from homology"/>
<evidence type="ECO:0008006" key="4">
    <source>
        <dbReference type="Google" id="ProtNLM"/>
    </source>
</evidence>
<dbReference type="GeneID" id="25258391"/>
<dbReference type="Proteomes" id="UP000029725">
    <property type="component" value="Unassembled WGS sequence"/>
</dbReference>
<accession>A0A098VV52</accession>
<comment type="caution">
    <text evidence="2">The sequence shown here is derived from an EMBL/GenBank/DDBJ whole genome shotgun (WGS) entry which is preliminary data.</text>
</comment>
<dbReference type="EMBL" id="JMKJ01000044">
    <property type="protein sequence ID" value="KGG52744.1"/>
    <property type="molecule type" value="Genomic_DNA"/>
</dbReference>
<dbReference type="GO" id="GO:0005634">
    <property type="term" value="C:nucleus"/>
    <property type="evidence" value="ECO:0007669"/>
    <property type="project" value="TreeGrafter"/>
</dbReference>
<dbReference type="AlphaFoldDB" id="A0A098VV52"/>
<evidence type="ECO:0000256" key="1">
    <source>
        <dbReference type="ARBA" id="ARBA00010105"/>
    </source>
</evidence>
<dbReference type="VEuPathDB" id="MicrosporidiaDB:DI09_13p330"/>
<gene>
    <name evidence="2" type="ORF">DI09_13p330</name>
</gene>
<dbReference type="InterPro" id="IPR003226">
    <property type="entry name" value="MYG1_exonuclease"/>
</dbReference>
<keyword evidence="3" id="KW-1185">Reference proteome</keyword>
<organism evidence="2 3">
    <name type="scientific">Mitosporidium daphniae</name>
    <dbReference type="NCBI Taxonomy" id="1485682"/>
    <lineage>
        <taxon>Eukaryota</taxon>
        <taxon>Fungi</taxon>
        <taxon>Fungi incertae sedis</taxon>
        <taxon>Microsporidia</taxon>
        <taxon>Mitosporidium</taxon>
    </lineage>
</organism>
<dbReference type="RefSeq" id="XP_013239171.1">
    <property type="nucleotide sequence ID" value="XM_013383717.1"/>
</dbReference>
<protein>
    <recommendedName>
        <fullName evidence="4">Metal-dependent protein hydrolase</fullName>
    </recommendedName>
</protein>
<dbReference type="OrthoDB" id="10265310at2759"/>
<dbReference type="GO" id="GO:0005737">
    <property type="term" value="C:cytoplasm"/>
    <property type="evidence" value="ECO:0007669"/>
    <property type="project" value="TreeGrafter"/>
</dbReference>
<name>A0A098VV52_9MICR</name>
<dbReference type="PANTHER" id="PTHR11215:SF1">
    <property type="entry name" value="MYG1 EXONUCLEASE"/>
    <property type="match status" value="1"/>
</dbReference>
<comment type="similarity">
    <text evidence="1">Belongs to the MYG1 family.</text>
</comment>
<dbReference type="PANTHER" id="PTHR11215">
    <property type="entry name" value="METAL DEPENDENT HYDROLASE - RELATED"/>
    <property type="match status" value="1"/>
</dbReference>
<sequence length="329" mass="36716">MKICTHNGRFHSDEALACVLLKMLPEFSTAEIIRTRDPEIIQQCAVVVDVGGEYEPSRHRYDHHQRSFIDTFSTECKDLPASPIQTATRLSSAGLVYKHFGSKIIGQQYPHLSGDDVSSLFIKMYEVLVEEFDAVDNGINATVETPKFVVGTSSIFSQVSRLNFIRGESLKSSNHEDAQFRKAMDLCKSLFLDVLQDLVFNWLPAKSIMTESIAAHEGPLVILKEPCSWKDHIFTIEQEKFHGASPLLYVLYEKENSGMWMAQCIPKTPGSFESRLPFPEPWRGLRDQELNSITGIDGGVFVHATGFLAGAKSLSVAKELVACSIAIQN</sequence>
<reference evidence="2 3" key="1">
    <citation type="submission" date="2014-04" db="EMBL/GenBank/DDBJ databases">
        <title>A new species of microsporidia sheds light on the evolution of extreme parasitism.</title>
        <authorList>
            <person name="Haag K.L."/>
            <person name="James T.Y."/>
            <person name="Larsson R."/>
            <person name="Schaer T.M."/>
            <person name="Refardt D."/>
            <person name="Pombert J.-F."/>
            <person name="Ebert D."/>
        </authorList>
    </citation>
    <scope>NUCLEOTIDE SEQUENCE [LARGE SCALE GENOMIC DNA]</scope>
    <source>
        <strain evidence="2 3">UGP3</strain>
        <tissue evidence="2">Spores</tissue>
    </source>
</reference>
<dbReference type="Pfam" id="PF03690">
    <property type="entry name" value="MYG1_exonuc"/>
    <property type="match status" value="1"/>
</dbReference>
<evidence type="ECO:0000313" key="2">
    <source>
        <dbReference type="EMBL" id="KGG52744.1"/>
    </source>
</evidence>
<evidence type="ECO:0000313" key="3">
    <source>
        <dbReference type="Proteomes" id="UP000029725"/>
    </source>
</evidence>
<dbReference type="HOGENOM" id="CLU_051576_0_0_1"/>